<dbReference type="InterPro" id="IPR052544">
    <property type="entry name" value="Bacteriocin_Proc_Enz"/>
</dbReference>
<dbReference type="CDD" id="cd02142">
    <property type="entry name" value="McbC_SagB-like_oxidoreductase"/>
    <property type="match status" value="1"/>
</dbReference>
<evidence type="ECO:0000313" key="2">
    <source>
        <dbReference type="EMBL" id="QQT01986.1"/>
    </source>
</evidence>
<evidence type="ECO:0000259" key="1">
    <source>
        <dbReference type="Pfam" id="PF00881"/>
    </source>
</evidence>
<dbReference type="InterPro" id="IPR000415">
    <property type="entry name" value="Nitroreductase-like"/>
</dbReference>
<dbReference type="PANTHER" id="PTHR43745">
    <property type="entry name" value="NITROREDUCTASE MJ1384-RELATED"/>
    <property type="match status" value="1"/>
</dbReference>
<proteinExistence type="predicted"/>
<dbReference type="InterPro" id="IPR020051">
    <property type="entry name" value="SagB-type_dehydrogenase"/>
</dbReference>
<dbReference type="GO" id="GO:0016491">
    <property type="term" value="F:oxidoreductase activity"/>
    <property type="evidence" value="ECO:0007669"/>
    <property type="project" value="InterPro"/>
</dbReference>
<dbReference type="EMBL" id="CP068053">
    <property type="protein sequence ID" value="QQT01986.1"/>
    <property type="molecule type" value="Genomic_DNA"/>
</dbReference>
<gene>
    <name evidence="2" type="ORF">I6J18_09190</name>
</gene>
<keyword evidence="3" id="KW-1185">Reference proteome</keyword>
<dbReference type="AlphaFoldDB" id="A0A974NQ05"/>
<dbReference type="RefSeq" id="WP_040376174.1">
    <property type="nucleotide sequence ID" value="NZ_CP068053.1"/>
</dbReference>
<protein>
    <submittedName>
        <fullName evidence="2">SagB family peptide dehydrogenase</fullName>
    </submittedName>
</protein>
<name>A0A974NQ05_PERPY</name>
<evidence type="ECO:0000313" key="3">
    <source>
        <dbReference type="Proteomes" id="UP000595254"/>
    </source>
</evidence>
<dbReference type="InterPro" id="IPR029479">
    <property type="entry name" value="Nitroreductase"/>
</dbReference>
<dbReference type="SUPFAM" id="SSF55469">
    <property type="entry name" value="FMN-dependent nitroreductase-like"/>
    <property type="match status" value="2"/>
</dbReference>
<feature type="domain" description="Nitroreductase" evidence="1">
    <location>
        <begin position="94"/>
        <end position="229"/>
    </location>
</feature>
<sequence>MRLDEFLYNLQFDTEKVRPPDWEVDWEDAPLPYKLYRDLPVLPLSLEVPLTLEGEPPPSEPDIRSFGHFLWYVFGLSQFSQFEQEKDIVQSFRRFAPSGGALYPNELYVYLKLENVPSGVYHYDAAHHRLILLREGNFDSYLAEALGNRCKISECFGTVFVSTMFWKNFYKYNNFSYRLQGLDAGVLMGQLLETAKRFGFSTGVFFQFLDKAINHLLGLVDLEESTYAVIPLSVNPVICGDSVGEVSVNELCRELPAIQCHHYMRSKRLKPYPLLIEMNEASMMETTKMIGSITTKDRKHSDGEMVKLVPVKPLLYDLAAISRKRFSPEMDFIFGKVSNAQLASLLKEATSSFEYQNDLDEQDHSEPRVSIYGCLYNIEGIQNGAYMYDEESHILRQLNAGDYRNKLQYGMTLDNVNLQIIPLCLHVAGDRNHYRSQLGYRGYRIQQMEAGMLVQRLLLTSSALGMGGHPLLGFDVNVCDEIYRNDEITSLIQLPIGHYQSRAWLKGSLQS</sequence>
<dbReference type="Gene3D" id="3.40.109.10">
    <property type="entry name" value="NADH Oxidase"/>
    <property type="match status" value="2"/>
</dbReference>
<dbReference type="NCBIfam" id="TIGR03605">
    <property type="entry name" value="antibiot_sagB"/>
    <property type="match status" value="1"/>
</dbReference>
<dbReference type="Pfam" id="PF00881">
    <property type="entry name" value="Nitroreductase"/>
    <property type="match status" value="1"/>
</dbReference>
<reference evidence="2 3" key="1">
    <citation type="submission" date="2021-01" db="EMBL/GenBank/DDBJ databases">
        <title>FDA dAtabase for Regulatory Grade micrObial Sequences (FDA-ARGOS): Supporting development and validation of Infectious Disease Dx tests.</title>
        <authorList>
            <person name="Nelson B."/>
            <person name="Plummer A."/>
            <person name="Tallon L."/>
            <person name="Sadzewicz L."/>
            <person name="Zhao X."/>
            <person name="Boylan J."/>
            <person name="Ott S."/>
            <person name="Bowen H."/>
            <person name="Vavikolanu K."/>
            <person name="Mehta A."/>
            <person name="Aluvathingal J."/>
            <person name="Nadendla S."/>
            <person name="Myers T."/>
            <person name="Yan Y."/>
            <person name="Sichtig H."/>
        </authorList>
    </citation>
    <scope>NUCLEOTIDE SEQUENCE [LARGE SCALE GENOMIC DNA]</scope>
    <source>
        <strain evidence="2 3">FDAARGOS_1161</strain>
    </source>
</reference>
<dbReference type="PANTHER" id="PTHR43745:SF2">
    <property type="entry name" value="NITROREDUCTASE MJ1384-RELATED"/>
    <property type="match status" value="1"/>
</dbReference>
<organism evidence="2 3">
    <name type="scientific">Peribacillus psychrosaccharolyticus</name>
    <name type="common">Bacillus psychrosaccharolyticus</name>
    <dbReference type="NCBI Taxonomy" id="1407"/>
    <lineage>
        <taxon>Bacteria</taxon>
        <taxon>Bacillati</taxon>
        <taxon>Bacillota</taxon>
        <taxon>Bacilli</taxon>
        <taxon>Bacillales</taxon>
        <taxon>Bacillaceae</taxon>
        <taxon>Peribacillus</taxon>
    </lineage>
</organism>
<dbReference type="KEGG" id="ppsr:I6J18_09190"/>
<dbReference type="Proteomes" id="UP000595254">
    <property type="component" value="Chromosome"/>
</dbReference>
<accession>A0A974NQ05</accession>